<comment type="caution">
    <text evidence="1">The sequence shown here is derived from an EMBL/GenBank/DDBJ whole genome shotgun (WGS) entry which is preliminary data.</text>
</comment>
<evidence type="ECO:0000313" key="1">
    <source>
        <dbReference type="EMBL" id="CAG8841497.1"/>
    </source>
</evidence>
<evidence type="ECO:0000313" key="2">
    <source>
        <dbReference type="Proteomes" id="UP000789920"/>
    </source>
</evidence>
<proteinExistence type="predicted"/>
<feature type="non-terminal residue" evidence="1">
    <location>
        <position position="45"/>
    </location>
</feature>
<accession>A0ACA9SL30</accession>
<protein>
    <submittedName>
        <fullName evidence="1">20098_t:CDS:1</fullName>
    </submittedName>
</protein>
<keyword evidence="2" id="KW-1185">Reference proteome</keyword>
<organism evidence="1 2">
    <name type="scientific">Racocetra persica</name>
    <dbReference type="NCBI Taxonomy" id="160502"/>
    <lineage>
        <taxon>Eukaryota</taxon>
        <taxon>Fungi</taxon>
        <taxon>Fungi incertae sedis</taxon>
        <taxon>Mucoromycota</taxon>
        <taxon>Glomeromycotina</taxon>
        <taxon>Glomeromycetes</taxon>
        <taxon>Diversisporales</taxon>
        <taxon>Gigasporaceae</taxon>
        <taxon>Racocetra</taxon>
    </lineage>
</organism>
<sequence length="45" mass="4927">NQDPKTNPDNDIIMTDSNSEDQTTKSDTNNSSSQNLSPDTNLSKN</sequence>
<reference evidence="1" key="1">
    <citation type="submission" date="2021-06" db="EMBL/GenBank/DDBJ databases">
        <authorList>
            <person name="Kallberg Y."/>
            <person name="Tangrot J."/>
            <person name="Rosling A."/>
        </authorList>
    </citation>
    <scope>NUCLEOTIDE SEQUENCE</scope>
    <source>
        <strain evidence="1">MA461A</strain>
    </source>
</reference>
<gene>
    <name evidence="1" type="ORF">RPERSI_LOCUS31903</name>
</gene>
<feature type="non-terminal residue" evidence="1">
    <location>
        <position position="1"/>
    </location>
</feature>
<name>A0ACA9SL30_9GLOM</name>
<dbReference type="Proteomes" id="UP000789920">
    <property type="component" value="Unassembled WGS sequence"/>
</dbReference>
<dbReference type="EMBL" id="CAJVQC010130564">
    <property type="protein sequence ID" value="CAG8841497.1"/>
    <property type="molecule type" value="Genomic_DNA"/>
</dbReference>